<protein>
    <submittedName>
        <fullName evidence="2">ROK family protein</fullName>
    </submittedName>
</protein>
<dbReference type="InterPro" id="IPR000600">
    <property type="entry name" value="ROK"/>
</dbReference>
<dbReference type="Pfam" id="PF00480">
    <property type="entry name" value="ROK"/>
    <property type="match status" value="1"/>
</dbReference>
<dbReference type="PROSITE" id="PS01125">
    <property type="entry name" value="ROK"/>
    <property type="match status" value="1"/>
</dbReference>
<evidence type="ECO:0000313" key="3">
    <source>
        <dbReference type="Proteomes" id="UP000281061"/>
    </source>
</evidence>
<gene>
    <name evidence="2" type="ORF">D6U17_06475</name>
</gene>
<sequence>MQKKLVGVDIGGTTVKFALINVDGSVEKKWHIKTDTSQHGERMPYQIVKSMTENTDMYGDEVIGIGVGVPGQISADGKSVVRAVNLGWHNVPLKVVIESEFNKPVVLVNDANAAALGEMWQGAAKGKSNLIFVILGTGVGGGIIVDGKVLNGVHSSGGEIGHIPVNTTEQRVCGCGNVNCLETFSSATGVIKTTKKLLDEAGVDRGHFDTKDVFRWLAQGDSIAEQAISLTVKYLGQAIAGIMNTVDAEGVVVGGGLSEAGDPLLEPLRKSIDKYIFPQIKNRYFVRKAALGNDAGILGDVYPLLKVIGAKSADSLSVSY</sequence>
<dbReference type="InterPro" id="IPR049874">
    <property type="entry name" value="ROK_cs"/>
</dbReference>
<dbReference type="PANTHER" id="PTHR18964:SF149">
    <property type="entry name" value="BIFUNCTIONAL UDP-N-ACETYLGLUCOSAMINE 2-EPIMERASE_N-ACETYLMANNOSAMINE KINASE"/>
    <property type="match status" value="1"/>
</dbReference>
<dbReference type="EMBL" id="RDCL01000049">
    <property type="protein sequence ID" value="RMW55892.1"/>
    <property type="molecule type" value="Genomic_DNA"/>
</dbReference>
<accession>A0AB37RJ84</accession>
<dbReference type="PANTHER" id="PTHR18964">
    <property type="entry name" value="ROK (REPRESSOR, ORF, KINASE) FAMILY"/>
    <property type="match status" value="1"/>
</dbReference>
<reference evidence="2 3" key="1">
    <citation type="submission" date="2018-10" db="EMBL/GenBank/DDBJ databases">
        <title>Genome sequences of five Lactobacillus pentosus strains isolated from brines of traditionally fermented spanish-style green table olives and differences between them.</title>
        <authorList>
            <person name="Jimenez Diaz R."/>
        </authorList>
    </citation>
    <scope>NUCLEOTIDE SEQUENCE [LARGE SCALE GENOMIC DNA]</scope>
    <source>
        <strain evidence="2 3">IG8</strain>
    </source>
</reference>
<organism evidence="2 3">
    <name type="scientific">Lactiplantibacillus pentosus</name>
    <name type="common">Lactobacillus pentosus</name>
    <dbReference type="NCBI Taxonomy" id="1589"/>
    <lineage>
        <taxon>Bacteria</taxon>
        <taxon>Bacillati</taxon>
        <taxon>Bacillota</taxon>
        <taxon>Bacilli</taxon>
        <taxon>Lactobacillales</taxon>
        <taxon>Lactobacillaceae</taxon>
        <taxon>Lactiplantibacillus</taxon>
    </lineage>
</organism>
<dbReference type="SUPFAM" id="SSF53067">
    <property type="entry name" value="Actin-like ATPase domain"/>
    <property type="match status" value="1"/>
</dbReference>
<comment type="similarity">
    <text evidence="1">Belongs to the ROK (NagC/XylR) family.</text>
</comment>
<evidence type="ECO:0000313" key="2">
    <source>
        <dbReference type="EMBL" id="RMW55892.1"/>
    </source>
</evidence>
<dbReference type="Gene3D" id="3.30.420.40">
    <property type="match status" value="2"/>
</dbReference>
<evidence type="ECO:0000256" key="1">
    <source>
        <dbReference type="ARBA" id="ARBA00006479"/>
    </source>
</evidence>
<dbReference type="Proteomes" id="UP000281061">
    <property type="component" value="Unassembled WGS sequence"/>
</dbReference>
<name>A0AB37RJ84_LACPE</name>
<proteinExistence type="inferred from homology"/>
<dbReference type="AlphaFoldDB" id="A0AB37RJ84"/>
<comment type="caution">
    <text evidence="2">The sequence shown here is derived from an EMBL/GenBank/DDBJ whole genome shotgun (WGS) entry which is preliminary data.</text>
</comment>
<dbReference type="RefSeq" id="WP_122211200.1">
    <property type="nucleotide sequence ID" value="NZ_RDCH01000038.1"/>
</dbReference>
<dbReference type="InterPro" id="IPR043129">
    <property type="entry name" value="ATPase_NBD"/>
</dbReference>